<dbReference type="Pfam" id="PF13519">
    <property type="entry name" value="VWA_2"/>
    <property type="match status" value="1"/>
</dbReference>
<gene>
    <name evidence="3" type="ORF">L21TH_0807</name>
</gene>
<dbReference type="Pfam" id="PF00092">
    <property type="entry name" value="VWA"/>
    <property type="match status" value="1"/>
</dbReference>
<feature type="domain" description="VWFA" evidence="2">
    <location>
        <begin position="132"/>
        <end position="236"/>
    </location>
</feature>
<dbReference type="CDD" id="cd00198">
    <property type="entry name" value="vWFA"/>
    <property type="match status" value="1"/>
</dbReference>
<dbReference type="OrthoDB" id="9806395at2"/>
<dbReference type="eggNOG" id="COG1240">
    <property type="taxonomic scope" value="Bacteria"/>
</dbReference>
<keyword evidence="4" id="KW-1185">Reference proteome</keyword>
<dbReference type="Proteomes" id="UP000013378">
    <property type="component" value="Unassembled WGS sequence"/>
</dbReference>
<comment type="caution">
    <text evidence="3">The sequence shown here is derived from an EMBL/GenBank/DDBJ whole genome shotgun (WGS) entry which is preliminary data.</text>
</comment>
<proteinExistence type="predicted"/>
<dbReference type="AlphaFoldDB" id="R1CWY8"/>
<feature type="domain" description="VWFA" evidence="2">
    <location>
        <begin position="10"/>
        <end position="82"/>
    </location>
</feature>
<evidence type="ECO:0000313" key="3">
    <source>
        <dbReference type="EMBL" id="EOD01139.1"/>
    </source>
</evidence>
<name>R1CWY8_9FIRM</name>
<protein>
    <recommendedName>
        <fullName evidence="2">VWFA domain-containing protein</fullName>
    </recommendedName>
</protein>
<dbReference type="EMBL" id="ARZA01000078">
    <property type="protein sequence ID" value="EOD01139.1"/>
    <property type="molecule type" value="Genomic_DNA"/>
</dbReference>
<sequence>MEKTIKFRQVILVTDGQSNVGCDPVEVARQANNEGIIVNTIGIVNDRQNEEPLLEIQRIAGEGGGVWELTDINNLSRTMEMVTQKSVYKTIEETVNKELKQILGEDIENIHPDSRKKIIDIIDKLGEEANIRCCIVLDSSGSMSKKINIAKNSILNLLRVLKGRKGKTEIAVIAYPGKKDQIYQIISGLTEDINELERKLSKIEVGGMTPTGLALKKAIEILIGVKQEEIVESNIV</sequence>
<evidence type="ECO:0000313" key="4">
    <source>
        <dbReference type="Proteomes" id="UP000013378"/>
    </source>
</evidence>
<reference evidence="3 4" key="1">
    <citation type="journal article" date="2015" name="Geomicrobiol. J.">
        <title>Caldisalinibacter kiritimatiensis gen. nov., sp. nov., a moderately thermohalophilic thiosulfate-reducing bacterium from a hypersaline microbial mat.</title>
        <authorList>
            <person name="Ben Hania W."/>
            <person name="Joseph M."/>
            <person name="Fiebig A."/>
            <person name="Bunk B."/>
            <person name="Klenk H.-P."/>
            <person name="Fardeau M.-L."/>
            <person name="Spring S."/>
        </authorList>
    </citation>
    <scope>NUCLEOTIDE SEQUENCE [LARGE SCALE GENOMIC DNA]</scope>
    <source>
        <strain evidence="3 4">L21-TH-D2</strain>
    </source>
</reference>
<accession>R1CWY8</accession>
<dbReference type="Gene3D" id="3.40.50.410">
    <property type="entry name" value="von Willebrand factor, type A domain"/>
    <property type="match status" value="1"/>
</dbReference>
<keyword evidence="1" id="KW-0175">Coiled coil</keyword>
<dbReference type="PROSITE" id="PS50234">
    <property type="entry name" value="VWFA"/>
    <property type="match status" value="2"/>
</dbReference>
<dbReference type="RefSeq" id="WP_006309701.1">
    <property type="nucleotide sequence ID" value="NZ_ARZA01000078.1"/>
</dbReference>
<evidence type="ECO:0000256" key="1">
    <source>
        <dbReference type="SAM" id="Coils"/>
    </source>
</evidence>
<dbReference type="InterPro" id="IPR002035">
    <property type="entry name" value="VWF_A"/>
</dbReference>
<dbReference type="STRING" id="1304284.L21TH_0807"/>
<dbReference type="InterPro" id="IPR036465">
    <property type="entry name" value="vWFA_dom_sf"/>
</dbReference>
<organism evidence="3 4">
    <name type="scientific">Caldisalinibacter kiritimatiensis</name>
    <dbReference type="NCBI Taxonomy" id="1304284"/>
    <lineage>
        <taxon>Bacteria</taxon>
        <taxon>Bacillati</taxon>
        <taxon>Bacillota</taxon>
        <taxon>Tissierellia</taxon>
        <taxon>Tissierellales</taxon>
        <taxon>Thermohalobacteraceae</taxon>
        <taxon>Caldisalinibacter</taxon>
    </lineage>
</organism>
<feature type="coiled-coil region" evidence="1">
    <location>
        <begin position="179"/>
        <end position="206"/>
    </location>
</feature>
<evidence type="ECO:0000259" key="2">
    <source>
        <dbReference type="PROSITE" id="PS50234"/>
    </source>
</evidence>
<dbReference type="SUPFAM" id="SSF53300">
    <property type="entry name" value="vWA-like"/>
    <property type="match status" value="2"/>
</dbReference>